<name>A0A0A1V9Z0_9HYPO</name>
<protein>
    <submittedName>
        <fullName evidence="2">Uncharacterized protein</fullName>
    </submittedName>
</protein>
<accession>A0A0A1V9Z0</accession>
<proteinExistence type="predicted"/>
<evidence type="ECO:0000256" key="1">
    <source>
        <dbReference type="SAM" id="MobiDB-lite"/>
    </source>
</evidence>
<reference evidence="2 3" key="1">
    <citation type="submission" date="2014-02" db="EMBL/GenBank/DDBJ databases">
        <title>The genome sequence of the entomopathogenic fungus Metarhizium robertsii ARSEF 2575.</title>
        <authorList>
            <person name="Giuliano Garisto Donzelli B."/>
            <person name="Roe B.A."/>
            <person name="Macmil S.L."/>
            <person name="Krasnoff S.B."/>
            <person name="Gibson D.M."/>
        </authorList>
    </citation>
    <scope>NUCLEOTIDE SEQUENCE [LARGE SCALE GENOMIC DNA]</scope>
    <source>
        <strain evidence="2 3">ARSEF 2575</strain>
    </source>
</reference>
<feature type="compositionally biased region" description="Basic residues" evidence="1">
    <location>
        <begin position="96"/>
        <end position="105"/>
    </location>
</feature>
<organism evidence="2 3">
    <name type="scientific">Metarhizium robertsii</name>
    <dbReference type="NCBI Taxonomy" id="568076"/>
    <lineage>
        <taxon>Eukaryota</taxon>
        <taxon>Fungi</taxon>
        <taxon>Dikarya</taxon>
        <taxon>Ascomycota</taxon>
        <taxon>Pezizomycotina</taxon>
        <taxon>Sordariomycetes</taxon>
        <taxon>Hypocreomycetidae</taxon>
        <taxon>Hypocreales</taxon>
        <taxon>Clavicipitaceae</taxon>
        <taxon>Metarhizium</taxon>
    </lineage>
</organism>
<gene>
    <name evidence="2" type="ORF">X797_001311</name>
</gene>
<comment type="caution">
    <text evidence="2">The sequence shown here is derived from an EMBL/GenBank/DDBJ whole genome shotgun (WGS) entry which is preliminary data.</text>
</comment>
<evidence type="ECO:0000313" key="3">
    <source>
        <dbReference type="Proteomes" id="UP000030151"/>
    </source>
</evidence>
<dbReference type="HOGENOM" id="CLU_1111623_0_0_1"/>
<evidence type="ECO:0000313" key="2">
    <source>
        <dbReference type="EMBL" id="EXV06591.1"/>
    </source>
</evidence>
<dbReference type="Proteomes" id="UP000030151">
    <property type="component" value="Unassembled WGS sequence"/>
</dbReference>
<dbReference type="AlphaFoldDB" id="A0A0A1V9Z0"/>
<feature type="region of interest" description="Disordered" evidence="1">
    <location>
        <begin position="175"/>
        <end position="208"/>
    </location>
</feature>
<sequence>MARNLEIDALVRTKQQTCAITRRLIHPPATLISTASQDSGTVTRYPLPPLNDPDSKAIPVILPRTSHSTTQPAPRRALHPIDRNMPRTHLNTSQRIAHRCPKARKPSPPTPPEDARRENAPGHRAPGQKNPLHPKGKKGGGGIRTPASSIPSVTHLLTAGCPPTLAANIMRQGKAGAVPRPGSPITGTRLRHGTTTTRRTQLPCYSGPNYTDGPPPVGPALDPSEPSLLQATCHGGLGQRIRAWDKIDPV</sequence>
<dbReference type="EMBL" id="JELW01000001">
    <property type="protein sequence ID" value="EXV06591.1"/>
    <property type="molecule type" value="Genomic_DNA"/>
</dbReference>
<feature type="region of interest" description="Disordered" evidence="1">
    <location>
        <begin position="63"/>
        <end position="145"/>
    </location>
</feature>